<evidence type="ECO:0000313" key="7">
    <source>
        <dbReference type="Proteomes" id="UP000228781"/>
    </source>
</evidence>
<dbReference type="PROSITE" id="PS00049">
    <property type="entry name" value="RIBOSOMAL_L14"/>
    <property type="match status" value="1"/>
</dbReference>
<dbReference type="CDD" id="cd00337">
    <property type="entry name" value="Ribosomal_uL14"/>
    <property type="match status" value="1"/>
</dbReference>
<dbReference type="PANTHER" id="PTHR11761:SF3">
    <property type="entry name" value="LARGE RIBOSOMAL SUBUNIT PROTEIN UL14M"/>
    <property type="match status" value="1"/>
</dbReference>
<name>A0A2M8EJS1_UNCKA</name>
<accession>A0A2M8EJS1</accession>
<dbReference type="EMBL" id="PFSK01000014">
    <property type="protein sequence ID" value="PJC22993.1"/>
    <property type="molecule type" value="Genomic_DNA"/>
</dbReference>
<dbReference type="GO" id="GO:0070180">
    <property type="term" value="F:large ribosomal subunit rRNA binding"/>
    <property type="evidence" value="ECO:0007669"/>
    <property type="project" value="TreeGrafter"/>
</dbReference>
<dbReference type="Pfam" id="PF00238">
    <property type="entry name" value="Ribosomal_L14"/>
    <property type="match status" value="1"/>
</dbReference>
<dbReference type="Proteomes" id="UP000228781">
    <property type="component" value="Unassembled WGS sequence"/>
</dbReference>
<evidence type="ECO:0000313" key="6">
    <source>
        <dbReference type="EMBL" id="PJC22993.1"/>
    </source>
</evidence>
<comment type="subunit">
    <text evidence="3">Part of the 50S ribosomal subunit. Forms a cluster with proteins L3 and L19. In the 70S ribosome, L14 and L19 interact and together make contacts with the 16S rRNA in bridges B5 and B8.</text>
</comment>
<protein>
    <recommendedName>
        <fullName evidence="3">Large ribosomal subunit protein uL14</fullName>
    </recommendedName>
</protein>
<dbReference type="GO" id="GO:0003735">
    <property type="term" value="F:structural constituent of ribosome"/>
    <property type="evidence" value="ECO:0007669"/>
    <property type="project" value="InterPro"/>
</dbReference>
<evidence type="ECO:0000256" key="2">
    <source>
        <dbReference type="ARBA" id="ARBA00023274"/>
    </source>
</evidence>
<dbReference type="InterPro" id="IPR005745">
    <property type="entry name" value="Ribosomal_uL14_bac-type"/>
</dbReference>
<comment type="caution">
    <text evidence="6">The sequence shown here is derived from an EMBL/GenBank/DDBJ whole genome shotgun (WGS) entry which is preliminary data.</text>
</comment>
<dbReference type="Gene3D" id="2.40.150.20">
    <property type="entry name" value="Ribosomal protein L14"/>
    <property type="match status" value="1"/>
</dbReference>
<proteinExistence type="inferred from homology"/>
<comment type="similarity">
    <text evidence="3 4">Belongs to the universal ribosomal protein uL14 family.</text>
</comment>
<dbReference type="GO" id="GO:0022625">
    <property type="term" value="C:cytosolic large ribosomal subunit"/>
    <property type="evidence" value="ECO:0007669"/>
    <property type="project" value="TreeGrafter"/>
</dbReference>
<dbReference type="SUPFAM" id="SSF50193">
    <property type="entry name" value="Ribosomal protein L14"/>
    <property type="match status" value="1"/>
</dbReference>
<keyword evidence="3 5" id="KW-0694">RNA-binding</keyword>
<dbReference type="PANTHER" id="PTHR11761">
    <property type="entry name" value="50S/60S RIBOSOMAL PROTEIN L14/L23"/>
    <property type="match status" value="1"/>
</dbReference>
<evidence type="ECO:0000256" key="5">
    <source>
        <dbReference type="RuleBase" id="RU003950"/>
    </source>
</evidence>
<dbReference type="InterPro" id="IPR036853">
    <property type="entry name" value="Ribosomal_uL14_sf"/>
</dbReference>
<dbReference type="InterPro" id="IPR000218">
    <property type="entry name" value="Ribosomal_uL14"/>
</dbReference>
<dbReference type="HAMAP" id="MF_01367">
    <property type="entry name" value="Ribosomal_uL14"/>
    <property type="match status" value="1"/>
</dbReference>
<dbReference type="SMART" id="SM01374">
    <property type="entry name" value="Ribosomal_L14"/>
    <property type="match status" value="1"/>
</dbReference>
<gene>
    <name evidence="3" type="primary">rplN</name>
    <name evidence="6" type="ORF">CO059_01260</name>
</gene>
<keyword evidence="2 3" id="KW-0687">Ribonucleoprotein</keyword>
<reference evidence="7" key="1">
    <citation type="submission" date="2017-09" db="EMBL/GenBank/DDBJ databases">
        <title>Depth-based differentiation of microbial function through sediment-hosted aquifers and enrichment of novel symbionts in the deep terrestrial subsurface.</title>
        <authorList>
            <person name="Probst A.J."/>
            <person name="Ladd B."/>
            <person name="Jarett J.K."/>
            <person name="Geller-Mcgrath D.E."/>
            <person name="Sieber C.M.K."/>
            <person name="Emerson J.B."/>
            <person name="Anantharaman K."/>
            <person name="Thomas B.C."/>
            <person name="Malmstrom R."/>
            <person name="Stieglmeier M."/>
            <person name="Klingl A."/>
            <person name="Woyke T."/>
            <person name="Ryan C.M."/>
            <person name="Banfield J.F."/>
        </authorList>
    </citation>
    <scope>NUCLEOTIDE SEQUENCE [LARGE SCALE GENOMIC DNA]</scope>
</reference>
<keyword evidence="3 5" id="KW-0699">rRNA-binding</keyword>
<evidence type="ECO:0000256" key="3">
    <source>
        <dbReference type="HAMAP-Rule" id="MF_01367"/>
    </source>
</evidence>
<dbReference type="GO" id="GO:0006412">
    <property type="term" value="P:translation"/>
    <property type="evidence" value="ECO:0007669"/>
    <property type="project" value="UniProtKB-UniRule"/>
</dbReference>
<organism evidence="6 7">
    <name type="scientific">candidate division WWE3 bacterium CG_4_9_14_0_2_um_filter_48_10</name>
    <dbReference type="NCBI Taxonomy" id="1975078"/>
    <lineage>
        <taxon>Bacteria</taxon>
        <taxon>Katanobacteria</taxon>
    </lineage>
</organism>
<keyword evidence="1 3" id="KW-0689">Ribosomal protein</keyword>
<evidence type="ECO:0000256" key="1">
    <source>
        <dbReference type="ARBA" id="ARBA00022980"/>
    </source>
</evidence>
<dbReference type="InterPro" id="IPR019972">
    <property type="entry name" value="Ribosomal_uL14_CS"/>
</dbReference>
<sequence length="123" mass="13370">MIQKGTVLNVADNSGAKALKVIGIPHKGKVQTASLGEVVTVSVRGADPQGVVKDHAIEQAVIVRVRKEVRRQDGSYIRFDDNAAVVIDKKTNNPQGSRIFGPIAREVREHGFKKIASLAKEIY</sequence>
<dbReference type="AlphaFoldDB" id="A0A2M8EJS1"/>
<evidence type="ECO:0000256" key="4">
    <source>
        <dbReference type="RuleBase" id="RU003949"/>
    </source>
</evidence>
<dbReference type="NCBIfam" id="TIGR01067">
    <property type="entry name" value="rplN_bact"/>
    <property type="match status" value="1"/>
</dbReference>
<comment type="function">
    <text evidence="3 5">Binds to 23S rRNA. Forms part of two intersubunit bridges in the 70S ribosome.</text>
</comment>